<keyword evidence="1" id="KW-0812">Transmembrane</keyword>
<evidence type="ECO:0000313" key="3">
    <source>
        <dbReference type="Proteomes" id="UP000231542"/>
    </source>
</evidence>
<feature type="transmembrane region" description="Helical" evidence="1">
    <location>
        <begin position="12"/>
        <end position="33"/>
    </location>
</feature>
<name>A0A2H0YWQ8_9BACT</name>
<dbReference type="AlphaFoldDB" id="A0A2H0YWQ8"/>
<dbReference type="EMBL" id="PEXU01000011">
    <property type="protein sequence ID" value="PIS42927.1"/>
    <property type="molecule type" value="Genomic_DNA"/>
</dbReference>
<evidence type="ECO:0000256" key="1">
    <source>
        <dbReference type="SAM" id="Phobius"/>
    </source>
</evidence>
<evidence type="ECO:0000313" key="2">
    <source>
        <dbReference type="EMBL" id="PIS42927.1"/>
    </source>
</evidence>
<protein>
    <recommendedName>
        <fullName evidence="4">Type II secretion system protein</fullName>
    </recommendedName>
</protein>
<comment type="caution">
    <text evidence="2">The sequence shown here is derived from an EMBL/GenBank/DDBJ whole genome shotgun (WGS) entry which is preliminary data.</text>
</comment>
<reference evidence="2 3" key="1">
    <citation type="submission" date="2017-09" db="EMBL/GenBank/DDBJ databases">
        <title>Depth-based differentiation of microbial function through sediment-hosted aquifers and enrichment of novel symbionts in the deep terrestrial subsurface.</title>
        <authorList>
            <person name="Probst A.J."/>
            <person name="Ladd B."/>
            <person name="Jarett J.K."/>
            <person name="Geller-Mcgrath D.E."/>
            <person name="Sieber C.M."/>
            <person name="Emerson J.B."/>
            <person name="Anantharaman K."/>
            <person name="Thomas B.C."/>
            <person name="Malmstrom R."/>
            <person name="Stieglmeier M."/>
            <person name="Klingl A."/>
            <person name="Woyke T."/>
            <person name="Ryan C.M."/>
            <person name="Banfield J.F."/>
        </authorList>
    </citation>
    <scope>NUCLEOTIDE SEQUENCE [LARGE SCALE GENOMIC DNA]</scope>
    <source>
        <strain evidence="2">CG08_land_8_20_14_0_20_40_16</strain>
    </source>
</reference>
<accession>A0A2H0YWQ8</accession>
<organism evidence="2 3">
    <name type="scientific">Candidatus Kerfeldbacteria bacterium CG08_land_8_20_14_0_20_40_16</name>
    <dbReference type="NCBI Taxonomy" id="2014244"/>
    <lineage>
        <taxon>Bacteria</taxon>
        <taxon>Candidatus Kerfeldiibacteriota</taxon>
    </lineage>
</organism>
<evidence type="ECO:0008006" key="4">
    <source>
        <dbReference type="Google" id="ProtNLM"/>
    </source>
</evidence>
<keyword evidence="1" id="KW-0472">Membrane</keyword>
<dbReference type="Proteomes" id="UP000231542">
    <property type="component" value="Unassembled WGS sequence"/>
</dbReference>
<keyword evidence="1" id="KW-1133">Transmembrane helix</keyword>
<sequence length="163" mass="18207">MRRINNKGSLIIEVLISIAVATTFSLAIGSLALTNNRMITVAQQEIKGTALAKESMEQIFAIKQESWAALGNLDEGHYLIRENGSNYELYLPSDPAHPEEEIDGNFHRKITISKGYRDSDGEISDSGQEDPNTRRIDVTVSWNELGNPREINLTGYLTNWKGQ</sequence>
<gene>
    <name evidence="2" type="ORF">COT24_00825</name>
</gene>
<proteinExistence type="predicted"/>